<dbReference type="GO" id="GO:0000976">
    <property type="term" value="F:transcription cis-regulatory region binding"/>
    <property type="evidence" value="ECO:0007669"/>
    <property type="project" value="TreeGrafter"/>
</dbReference>
<keyword evidence="3" id="KW-0804">Transcription</keyword>
<dbReference type="AlphaFoldDB" id="A0A3N0GQW7"/>
<dbReference type="SMART" id="SM00354">
    <property type="entry name" value="HTH_LACI"/>
    <property type="match status" value="1"/>
</dbReference>
<dbReference type="PROSITE" id="PS00356">
    <property type="entry name" value="HTH_LACI_1"/>
    <property type="match status" value="1"/>
</dbReference>
<accession>A0A3N0GQW7</accession>
<dbReference type="Gene3D" id="3.40.50.2300">
    <property type="match status" value="2"/>
</dbReference>
<dbReference type="Pfam" id="PF00356">
    <property type="entry name" value="LacI"/>
    <property type="match status" value="1"/>
</dbReference>
<evidence type="ECO:0000256" key="2">
    <source>
        <dbReference type="ARBA" id="ARBA00023125"/>
    </source>
</evidence>
<dbReference type="SUPFAM" id="SSF53822">
    <property type="entry name" value="Periplasmic binding protein-like I"/>
    <property type="match status" value="1"/>
</dbReference>
<dbReference type="InterPro" id="IPR028082">
    <property type="entry name" value="Peripla_BP_I"/>
</dbReference>
<gene>
    <name evidence="5" type="ORF">EFL26_09140</name>
</gene>
<evidence type="ECO:0000313" key="6">
    <source>
        <dbReference type="Proteomes" id="UP000279994"/>
    </source>
</evidence>
<evidence type="ECO:0000313" key="5">
    <source>
        <dbReference type="EMBL" id="RNM14883.1"/>
    </source>
</evidence>
<keyword evidence="2" id="KW-0238">DNA-binding</keyword>
<dbReference type="PANTHER" id="PTHR30146">
    <property type="entry name" value="LACI-RELATED TRANSCRIPTIONAL REPRESSOR"/>
    <property type="match status" value="1"/>
</dbReference>
<dbReference type="GO" id="GO:0003700">
    <property type="term" value="F:DNA-binding transcription factor activity"/>
    <property type="evidence" value="ECO:0007669"/>
    <property type="project" value="TreeGrafter"/>
</dbReference>
<reference evidence="5 6" key="1">
    <citation type="submission" date="2018-11" db="EMBL/GenBank/DDBJ databases">
        <authorList>
            <person name="Li F."/>
        </authorList>
    </citation>
    <scope>NUCLEOTIDE SEQUENCE [LARGE SCALE GENOMIC DNA]</scope>
    <source>
        <strain evidence="5 6">Gsoil 818</strain>
    </source>
</reference>
<evidence type="ECO:0000259" key="4">
    <source>
        <dbReference type="PROSITE" id="PS50932"/>
    </source>
</evidence>
<keyword evidence="6" id="KW-1185">Reference proteome</keyword>
<dbReference type="InterPro" id="IPR000843">
    <property type="entry name" value="HTH_LacI"/>
</dbReference>
<dbReference type="SUPFAM" id="SSF47413">
    <property type="entry name" value="lambda repressor-like DNA-binding domains"/>
    <property type="match status" value="1"/>
</dbReference>
<name>A0A3N0GQW7_9ACTN</name>
<organism evidence="5 6">
    <name type="scientific">Nocardioides pocheonensis</name>
    <dbReference type="NCBI Taxonomy" id="661485"/>
    <lineage>
        <taxon>Bacteria</taxon>
        <taxon>Bacillati</taxon>
        <taxon>Actinomycetota</taxon>
        <taxon>Actinomycetes</taxon>
        <taxon>Propionibacteriales</taxon>
        <taxon>Nocardioidaceae</taxon>
        <taxon>Nocardioides</taxon>
    </lineage>
</organism>
<dbReference type="CDD" id="cd01392">
    <property type="entry name" value="HTH_LacI"/>
    <property type="match status" value="1"/>
</dbReference>
<dbReference type="Proteomes" id="UP000279994">
    <property type="component" value="Unassembled WGS sequence"/>
</dbReference>
<evidence type="ECO:0000256" key="3">
    <source>
        <dbReference type="ARBA" id="ARBA00023163"/>
    </source>
</evidence>
<dbReference type="OrthoDB" id="37081at2"/>
<dbReference type="EMBL" id="RJSF01000036">
    <property type="protein sequence ID" value="RNM14883.1"/>
    <property type="molecule type" value="Genomic_DNA"/>
</dbReference>
<proteinExistence type="predicted"/>
<dbReference type="PROSITE" id="PS50932">
    <property type="entry name" value="HTH_LACI_2"/>
    <property type="match status" value="1"/>
</dbReference>
<dbReference type="PANTHER" id="PTHR30146:SF153">
    <property type="entry name" value="LACTOSE OPERON REPRESSOR"/>
    <property type="match status" value="1"/>
</dbReference>
<comment type="caution">
    <text evidence="5">The sequence shown here is derived from an EMBL/GenBank/DDBJ whole genome shotgun (WGS) entry which is preliminary data.</text>
</comment>
<dbReference type="Pfam" id="PF13377">
    <property type="entry name" value="Peripla_BP_3"/>
    <property type="match status" value="1"/>
</dbReference>
<dbReference type="CDD" id="cd06267">
    <property type="entry name" value="PBP1_LacI_sugar_binding-like"/>
    <property type="match status" value="1"/>
</dbReference>
<feature type="domain" description="HTH lacI-type" evidence="4">
    <location>
        <begin position="36"/>
        <end position="90"/>
    </location>
</feature>
<dbReference type="InterPro" id="IPR010982">
    <property type="entry name" value="Lambda_DNA-bd_dom_sf"/>
</dbReference>
<evidence type="ECO:0000256" key="1">
    <source>
        <dbReference type="ARBA" id="ARBA00023015"/>
    </source>
</evidence>
<sequence>MQVVCSAAIVSANIFSTTSRDDPSPADTEVPELPEPTLKDVAALAGVSPRTVSNVVNGYVHVAAATRAKVEAAIQELDYRPNILARNLASGRSGQIAVVIPYLDTPYFSELLQAIIPRARHRGFNVLIDQTDGDPAHEAELIRRRPRGFAYDGMIFSPLGLAQADLSQRDPDLPLVVLGERSSDGEFDHVGIDDVAAARDAVDHLISLGHRRIAAIGDQPYRTGEAAQRRTAGYRQAHEHAGLPVDDSLVIVTPRFNRVDGAEAMGHLLDREDPPTAVFAYSDLVALGAIRTILQRGLRVPEDVAVIGYDDIEDGRYNTPTVSTIAPDKAGIAAAAVDRLLERIDSGNDLPGKEIVCPYRLVPRESTVGPVTPD</sequence>
<protein>
    <submittedName>
        <fullName evidence="5">LacI family transcriptional regulator</fullName>
    </submittedName>
</protein>
<keyword evidence="1" id="KW-0805">Transcription regulation</keyword>
<dbReference type="InterPro" id="IPR046335">
    <property type="entry name" value="LacI/GalR-like_sensor"/>
</dbReference>
<dbReference type="Gene3D" id="1.10.260.40">
    <property type="entry name" value="lambda repressor-like DNA-binding domains"/>
    <property type="match status" value="1"/>
</dbReference>